<proteinExistence type="predicted"/>
<dbReference type="EMBL" id="JACHMF010000001">
    <property type="protein sequence ID" value="MBB4694366.1"/>
    <property type="molecule type" value="Genomic_DNA"/>
</dbReference>
<organism evidence="1 2">
    <name type="scientific">Paractinoplanes abujensis</name>
    <dbReference type="NCBI Taxonomy" id="882441"/>
    <lineage>
        <taxon>Bacteria</taxon>
        <taxon>Bacillati</taxon>
        <taxon>Actinomycetota</taxon>
        <taxon>Actinomycetes</taxon>
        <taxon>Micromonosporales</taxon>
        <taxon>Micromonosporaceae</taxon>
        <taxon>Paractinoplanes</taxon>
    </lineage>
</organism>
<dbReference type="AlphaFoldDB" id="A0A7W7CTE2"/>
<accession>A0A7W7CTE2</accession>
<comment type="caution">
    <text evidence="1">The sequence shown here is derived from an EMBL/GenBank/DDBJ whole genome shotgun (WGS) entry which is preliminary data.</text>
</comment>
<gene>
    <name evidence="1" type="ORF">BKA14_004514</name>
</gene>
<protein>
    <submittedName>
        <fullName evidence="1">Uncharacterized protein</fullName>
    </submittedName>
</protein>
<name>A0A7W7CTE2_9ACTN</name>
<reference evidence="1 2" key="1">
    <citation type="submission" date="2020-08" db="EMBL/GenBank/DDBJ databases">
        <title>Sequencing the genomes of 1000 actinobacteria strains.</title>
        <authorList>
            <person name="Klenk H.-P."/>
        </authorList>
    </citation>
    <scope>NUCLEOTIDE SEQUENCE [LARGE SCALE GENOMIC DNA]</scope>
    <source>
        <strain evidence="1 2">DSM 45518</strain>
    </source>
</reference>
<evidence type="ECO:0000313" key="2">
    <source>
        <dbReference type="Proteomes" id="UP000542742"/>
    </source>
</evidence>
<dbReference type="Proteomes" id="UP000542742">
    <property type="component" value="Unassembled WGS sequence"/>
</dbReference>
<sequence length="40" mass="4255">MPAERVVRALGPVEVALAGGDASRPGLLVNARPMMARRLR</sequence>
<evidence type="ECO:0000313" key="1">
    <source>
        <dbReference type="EMBL" id="MBB4694366.1"/>
    </source>
</evidence>
<keyword evidence="2" id="KW-1185">Reference proteome</keyword>